<dbReference type="Pfam" id="PF19118">
    <property type="entry name" value="DUF5802"/>
    <property type="match status" value="2"/>
</dbReference>
<keyword evidence="3" id="KW-1185">Reference proteome</keyword>
<dbReference type="Proteomes" id="UP001596447">
    <property type="component" value="Unassembled WGS sequence"/>
</dbReference>
<name>A0ABD5Z8S2_9EURY</name>
<protein>
    <submittedName>
        <fullName evidence="2">DUF5802 family protein</fullName>
    </submittedName>
</protein>
<reference evidence="2 3" key="1">
    <citation type="journal article" date="2019" name="Int. J. Syst. Evol. Microbiol.">
        <title>The Global Catalogue of Microorganisms (GCM) 10K type strain sequencing project: providing services to taxonomists for standard genome sequencing and annotation.</title>
        <authorList>
            <consortium name="The Broad Institute Genomics Platform"/>
            <consortium name="The Broad Institute Genome Sequencing Center for Infectious Disease"/>
            <person name="Wu L."/>
            <person name="Ma J."/>
        </authorList>
    </citation>
    <scope>NUCLEOTIDE SEQUENCE [LARGE SCALE GENOMIC DNA]</scope>
    <source>
        <strain evidence="2 3">XZGYJ-43</strain>
    </source>
</reference>
<dbReference type="EMBL" id="JBHTAR010000011">
    <property type="protein sequence ID" value="MFC7201576.1"/>
    <property type="molecule type" value="Genomic_DNA"/>
</dbReference>
<sequence length="138" mass="15454">MFEEFSSGYYLGRLYVEPYAGDHAVLDSDFHRYVTDELYLDASDADATGERTGADDADTTAVDGDLDVASTPADEYRLPLVMKLGNTHFRVRGEGAVPADTLAVPREWLEDEPRRDERSRVLLAKREHAERLFDLGAV</sequence>
<proteinExistence type="predicted"/>
<dbReference type="AlphaFoldDB" id="A0ABD5Z8S2"/>
<organism evidence="2 3">
    <name type="scientific">Halospeciosus flavus</name>
    <dbReference type="NCBI Taxonomy" id="3032283"/>
    <lineage>
        <taxon>Archaea</taxon>
        <taxon>Methanobacteriati</taxon>
        <taxon>Methanobacteriota</taxon>
        <taxon>Stenosarchaea group</taxon>
        <taxon>Halobacteria</taxon>
        <taxon>Halobacteriales</taxon>
        <taxon>Halobacteriaceae</taxon>
        <taxon>Halospeciosus</taxon>
    </lineage>
</organism>
<feature type="region of interest" description="Disordered" evidence="1">
    <location>
        <begin position="44"/>
        <end position="65"/>
    </location>
</feature>
<dbReference type="InterPro" id="IPR043825">
    <property type="entry name" value="DUF5802"/>
</dbReference>
<gene>
    <name evidence="2" type="ORF">ACFQJ9_19555</name>
</gene>
<evidence type="ECO:0000313" key="3">
    <source>
        <dbReference type="Proteomes" id="UP001596447"/>
    </source>
</evidence>
<evidence type="ECO:0000313" key="2">
    <source>
        <dbReference type="EMBL" id="MFC7201576.1"/>
    </source>
</evidence>
<comment type="caution">
    <text evidence="2">The sequence shown here is derived from an EMBL/GenBank/DDBJ whole genome shotgun (WGS) entry which is preliminary data.</text>
</comment>
<dbReference type="RefSeq" id="WP_279528320.1">
    <property type="nucleotide sequence ID" value="NZ_CP122312.1"/>
</dbReference>
<evidence type="ECO:0000256" key="1">
    <source>
        <dbReference type="SAM" id="MobiDB-lite"/>
    </source>
</evidence>
<accession>A0ABD5Z8S2</accession>